<keyword evidence="2" id="KW-1185">Reference proteome</keyword>
<dbReference type="Gene3D" id="3.40.190.10">
    <property type="entry name" value="Periplasmic binding protein-like II"/>
    <property type="match status" value="1"/>
</dbReference>
<comment type="caution">
    <text evidence="1">The sequence shown here is derived from an EMBL/GenBank/DDBJ whole genome shotgun (WGS) entry which is preliminary data.</text>
</comment>
<proteinExistence type="predicted"/>
<reference evidence="1 2" key="1">
    <citation type="submission" date="2017-01" db="EMBL/GenBank/DDBJ databases">
        <authorList>
            <person name="Varghese N."/>
            <person name="Submissions S."/>
        </authorList>
    </citation>
    <scope>NUCLEOTIDE SEQUENCE [LARGE SCALE GENOMIC DNA]</scope>
    <source>
        <strain evidence="1 2">ATCC 23464</strain>
    </source>
</reference>
<keyword evidence="1" id="KW-0762">Sugar transport</keyword>
<organism evidence="1 2">
    <name type="scientific">Paenibacillus macquariensis</name>
    <dbReference type="NCBI Taxonomy" id="948756"/>
    <lineage>
        <taxon>Bacteria</taxon>
        <taxon>Bacillati</taxon>
        <taxon>Bacillota</taxon>
        <taxon>Bacilli</taxon>
        <taxon>Bacillales</taxon>
        <taxon>Paenibacillaceae</taxon>
        <taxon>Paenibacillus</taxon>
    </lineage>
</organism>
<evidence type="ECO:0000313" key="2">
    <source>
        <dbReference type="Proteomes" id="UP000186666"/>
    </source>
</evidence>
<sequence>MFKAVNIPVPTSSWTMDEFMEIAKKLTVVKDGKTTQYGIGLEAWWGTWSVFAGNEGGA</sequence>
<dbReference type="EMBL" id="FTNK01000027">
    <property type="protein sequence ID" value="SIR65113.1"/>
    <property type="molecule type" value="Genomic_DNA"/>
</dbReference>
<accession>A0ABY1KDB8</accession>
<keyword evidence="1" id="KW-0813">Transport</keyword>
<dbReference type="SUPFAM" id="SSF53850">
    <property type="entry name" value="Periplasmic binding protein-like II"/>
    <property type="match status" value="1"/>
</dbReference>
<name>A0ABY1KDB8_9BACL</name>
<gene>
    <name evidence="1" type="ORF">SAMN05421578_12713</name>
</gene>
<dbReference type="Proteomes" id="UP000186666">
    <property type="component" value="Unassembled WGS sequence"/>
</dbReference>
<protein>
    <submittedName>
        <fullName evidence="1">Multiple sugar transport system substrate-binding protein</fullName>
    </submittedName>
</protein>
<evidence type="ECO:0000313" key="1">
    <source>
        <dbReference type="EMBL" id="SIR65113.1"/>
    </source>
</evidence>